<dbReference type="Proteomes" id="UP001500212">
    <property type="component" value="Unassembled WGS sequence"/>
</dbReference>
<dbReference type="Pfam" id="PF13671">
    <property type="entry name" value="AAA_33"/>
    <property type="match status" value="1"/>
</dbReference>
<sequence length="628" mass="67714">MRVHYPRTPHLPWSPGVGADDVRAAGLSGLAGREVVVTEKLDGENTTMYPDGLHARSLDSAHHPSRAWIKALHGRIARRIPVGVRVCGENLYARHSIAYQDLESWFYLFSVWDGDHCLDWDRTVRFARRLGVPVPAVLWRGVFDERRLRALRLDTRRQEGYVVRTVDGFPRDEFGHRVAKWVRPAHVRTDEHWMLGPVVENGLSPAAALWQARSGALPGAAALLDAVGMTIADLTAPDTSAPDTSAPDASAASADAAGTSRRTETAVERAEAIVAEVSARLDLLGRSGDERLTGLLAALLHGAGRVRLMPRLVAPLGVPQARRVADLVGLHPGLHRPFPDEARRVGLTRLAAMADVGVLHAVAAAVLTGRDDAEAAEAREQVGWSELHADEAGLLTESPLEPLRAGLRQALADVAGTGAGRDVADRCWAEAREAYALGRIATPEEAVTLTWRWRSGDFPRLVVMTGPAGSGKSTFARALPGVDAVVSLDDLREARGSRADQRANPQVLRDGLHRLGALLADGATVVWDATALNRHQRSLVRAVADRYDALTTHAVLLVPGDLLARRNAERANPVPPAVLSAQLRRFSPPYPGEAHRTWYAGPDGQVGDVAGAIDDEIPADTRSGHADQ</sequence>
<dbReference type="PANTHER" id="PTHR43883">
    <property type="entry name" value="SLR0207 PROTEIN"/>
    <property type="match status" value="1"/>
</dbReference>
<feature type="region of interest" description="Disordered" evidence="1">
    <location>
        <begin position="238"/>
        <end position="262"/>
    </location>
</feature>
<proteinExistence type="predicted"/>
<dbReference type="SUPFAM" id="SSF52540">
    <property type="entry name" value="P-loop containing nucleoside triphosphate hydrolases"/>
    <property type="match status" value="1"/>
</dbReference>
<accession>A0ABP8TMX5</accession>
<dbReference type="PANTHER" id="PTHR43883:SF1">
    <property type="entry name" value="GLUCONOKINASE"/>
    <property type="match status" value="1"/>
</dbReference>
<dbReference type="SUPFAM" id="SSF56091">
    <property type="entry name" value="DNA ligase/mRNA capping enzyme, catalytic domain"/>
    <property type="match status" value="1"/>
</dbReference>
<evidence type="ECO:0000256" key="1">
    <source>
        <dbReference type="SAM" id="MobiDB-lite"/>
    </source>
</evidence>
<evidence type="ECO:0000313" key="3">
    <source>
        <dbReference type="EMBL" id="GAA4609845.1"/>
    </source>
</evidence>
<dbReference type="RefSeq" id="WP_345356158.1">
    <property type="nucleotide sequence ID" value="NZ_BAABHJ010000009.1"/>
</dbReference>
<organism evidence="3 4">
    <name type="scientific">Actinoallomurus liliacearum</name>
    <dbReference type="NCBI Taxonomy" id="1080073"/>
    <lineage>
        <taxon>Bacteria</taxon>
        <taxon>Bacillati</taxon>
        <taxon>Actinomycetota</taxon>
        <taxon>Actinomycetes</taxon>
        <taxon>Streptosporangiales</taxon>
        <taxon>Thermomonosporaceae</taxon>
        <taxon>Actinoallomurus</taxon>
    </lineage>
</organism>
<dbReference type="InterPro" id="IPR027417">
    <property type="entry name" value="P-loop_NTPase"/>
</dbReference>
<protein>
    <recommendedName>
        <fullName evidence="2">RNA ligase domain-containing protein</fullName>
    </recommendedName>
</protein>
<comment type="caution">
    <text evidence="3">The sequence shown here is derived from an EMBL/GenBank/DDBJ whole genome shotgun (WGS) entry which is preliminary data.</text>
</comment>
<dbReference type="EMBL" id="BAABHJ010000009">
    <property type="protein sequence ID" value="GAA4609845.1"/>
    <property type="molecule type" value="Genomic_DNA"/>
</dbReference>
<gene>
    <name evidence="3" type="ORF">GCM10023195_40030</name>
</gene>
<dbReference type="Pfam" id="PF09414">
    <property type="entry name" value="RNA_ligase"/>
    <property type="match status" value="1"/>
</dbReference>
<dbReference type="Gene3D" id="3.30.470.30">
    <property type="entry name" value="DNA ligase/mRNA capping enzyme"/>
    <property type="match status" value="1"/>
</dbReference>
<dbReference type="Gene3D" id="3.40.50.300">
    <property type="entry name" value="P-loop containing nucleotide triphosphate hydrolases"/>
    <property type="match status" value="1"/>
</dbReference>
<keyword evidence="4" id="KW-1185">Reference proteome</keyword>
<feature type="domain" description="RNA ligase" evidence="2">
    <location>
        <begin position="33"/>
        <end position="182"/>
    </location>
</feature>
<dbReference type="InterPro" id="IPR052732">
    <property type="entry name" value="Cell-binding_unc_protein"/>
</dbReference>
<dbReference type="InterPro" id="IPR021122">
    <property type="entry name" value="RNA_ligase_dom_REL/Rnl2"/>
</dbReference>
<feature type="compositionally biased region" description="Low complexity" evidence="1">
    <location>
        <begin position="238"/>
        <end position="260"/>
    </location>
</feature>
<evidence type="ECO:0000313" key="4">
    <source>
        <dbReference type="Proteomes" id="UP001500212"/>
    </source>
</evidence>
<evidence type="ECO:0000259" key="2">
    <source>
        <dbReference type="Pfam" id="PF09414"/>
    </source>
</evidence>
<reference evidence="4" key="1">
    <citation type="journal article" date="2019" name="Int. J. Syst. Evol. Microbiol.">
        <title>The Global Catalogue of Microorganisms (GCM) 10K type strain sequencing project: providing services to taxonomists for standard genome sequencing and annotation.</title>
        <authorList>
            <consortium name="The Broad Institute Genomics Platform"/>
            <consortium name="The Broad Institute Genome Sequencing Center for Infectious Disease"/>
            <person name="Wu L."/>
            <person name="Ma J."/>
        </authorList>
    </citation>
    <scope>NUCLEOTIDE SEQUENCE [LARGE SCALE GENOMIC DNA]</scope>
    <source>
        <strain evidence="4">JCM 17938</strain>
    </source>
</reference>
<name>A0ABP8TMX5_9ACTN</name>